<protein>
    <submittedName>
        <fullName evidence="1">Uncharacterized protein</fullName>
    </submittedName>
</protein>
<dbReference type="RefSeq" id="WP_191615432.1">
    <property type="nucleotide sequence ID" value="NZ_JACYFG010000004.1"/>
</dbReference>
<accession>A0A927F517</accession>
<evidence type="ECO:0000313" key="2">
    <source>
        <dbReference type="Proteomes" id="UP000622317"/>
    </source>
</evidence>
<dbReference type="AlphaFoldDB" id="A0A927F517"/>
<dbReference type="EMBL" id="JACYFG010000004">
    <property type="protein sequence ID" value="MBD5778297.1"/>
    <property type="molecule type" value="Genomic_DNA"/>
</dbReference>
<keyword evidence="2" id="KW-1185">Reference proteome</keyword>
<dbReference type="Proteomes" id="UP000622317">
    <property type="component" value="Unassembled WGS sequence"/>
</dbReference>
<proteinExistence type="predicted"/>
<evidence type="ECO:0000313" key="1">
    <source>
        <dbReference type="EMBL" id="MBD5778297.1"/>
    </source>
</evidence>
<comment type="caution">
    <text evidence="1">The sequence shown here is derived from an EMBL/GenBank/DDBJ whole genome shotgun (WGS) entry which is preliminary data.</text>
</comment>
<organism evidence="1 2">
    <name type="scientific">Pelagicoccus enzymogenes</name>
    <dbReference type="NCBI Taxonomy" id="2773457"/>
    <lineage>
        <taxon>Bacteria</taxon>
        <taxon>Pseudomonadati</taxon>
        <taxon>Verrucomicrobiota</taxon>
        <taxon>Opitutia</taxon>
        <taxon>Puniceicoccales</taxon>
        <taxon>Pelagicoccaceae</taxon>
        <taxon>Pelagicoccus</taxon>
    </lineage>
</organism>
<reference evidence="1" key="1">
    <citation type="submission" date="2020-09" db="EMBL/GenBank/DDBJ databases">
        <title>Pelagicoccus enzymogenes sp. nov. with an EPS production, isolated from marine sediment.</title>
        <authorList>
            <person name="Feng X."/>
        </authorList>
    </citation>
    <scope>NUCLEOTIDE SEQUENCE</scope>
    <source>
        <strain evidence="1">NFK12</strain>
    </source>
</reference>
<gene>
    <name evidence="1" type="ORF">IEN85_02165</name>
</gene>
<name>A0A927F517_9BACT</name>
<sequence length="145" mass="15909">MPSERPVSLSAGDFVLSERSLLEAASRLRELAAVDPSLALSHAFKQSSVHMREAFFSAAWSQSDPGQLARFAMDLPVSDERTIALEQGVRVWVEAAPGAASEWLAQQPLTPDLDKGFWLLRRILISLSATRERPSLGPKACRIPL</sequence>